<comment type="catalytic activity">
    <reaction evidence="1">
        <text>ATP + protein L-histidine = ADP + protein N-phospho-L-histidine.</text>
        <dbReference type="EC" id="2.7.13.3"/>
    </reaction>
</comment>
<evidence type="ECO:0000313" key="12">
    <source>
        <dbReference type="Proteomes" id="UP000215383"/>
    </source>
</evidence>
<dbReference type="PRINTS" id="PR00344">
    <property type="entry name" value="BCTRLSENSOR"/>
</dbReference>
<dbReference type="eggNOG" id="COG5002">
    <property type="taxonomic scope" value="Bacteria"/>
</dbReference>
<dbReference type="InterPro" id="IPR035965">
    <property type="entry name" value="PAS-like_dom_sf"/>
</dbReference>
<keyword evidence="12" id="KW-1185">Reference proteome</keyword>
<keyword evidence="8 9" id="KW-0472">Membrane</keyword>
<evidence type="ECO:0000256" key="7">
    <source>
        <dbReference type="ARBA" id="ARBA00023012"/>
    </source>
</evidence>
<dbReference type="InterPro" id="IPR003594">
    <property type="entry name" value="HATPase_dom"/>
</dbReference>
<evidence type="ECO:0000256" key="6">
    <source>
        <dbReference type="ARBA" id="ARBA00022777"/>
    </source>
</evidence>
<dbReference type="FunFam" id="3.30.565.10:FF:000006">
    <property type="entry name" value="Sensor histidine kinase WalK"/>
    <property type="match status" value="1"/>
</dbReference>
<evidence type="ECO:0000313" key="11">
    <source>
        <dbReference type="EMBL" id="SNV02883.1"/>
    </source>
</evidence>
<dbReference type="InterPro" id="IPR005467">
    <property type="entry name" value="His_kinase_dom"/>
</dbReference>
<sequence>MNMKKKIFHYMCFLISLSVICTFILTLTLCYPLFFKHTKQEVKDESVYITYLFNNNLSDPIQFLNDTHTQTRITWIDSDGNVLFDNSAEATNMENHLLRQEIQSALSTGVGEAYRISTTLGSNTYYYALKLNDGTILRLSRTNVSAYDMLQGSLPILFAMMLIIYAISLLAARRMARNIIAPINSINLEHPIMNDLYEELNPMLIRLENQNEQIRQQMKTLKNQQREFTTIINNIEEGLILVNHAYKILSVNHSALEILNADKINYIDKNLFTLVNNDILYQAIQSVMNGERQEFYFPMGEKTYQIIASPVTKRDKIKGALILFVDITEKRMAEKMRQEFSANVSHELKTPLTSISGFAELLQNNMVRPNDVPLFAGKIYKEAQRLINLVQDIIKVSQLDEKNSSFMKEPINLSAICKQTILYLSDKALKKQVKLNFTPTSGCEISAVRQLIDELVYNLIENAIKYNKPKGQVDILLSKDSNSVSLSVKDTGIGISKEDLPHVFERFYRADKSRSQIKVEGTGLGLAIVKHIAEYHHAKLSISSELDKGTTITIQFPLIKD</sequence>
<dbReference type="Gene3D" id="3.30.565.10">
    <property type="entry name" value="Histidine kinase-like ATPase, C-terminal domain"/>
    <property type="match status" value="1"/>
</dbReference>
<dbReference type="SMART" id="SM00387">
    <property type="entry name" value="HATPase_c"/>
    <property type="match status" value="1"/>
</dbReference>
<dbReference type="InterPro" id="IPR000014">
    <property type="entry name" value="PAS"/>
</dbReference>
<dbReference type="Gene3D" id="1.10.287.130">
    <property type="match status" value="1"/>
</dbReference>
<evidence type="ECO:0000256" key="1">
    <source>
        <dbReference type="ARBA" id="ARBA00000085"/>
    </source>
</evidence>
<dbReference type="SMART" id="SM00091">
    <property type="entry name" value="PAS"/>
    <property type="match status" value="1"/>
</dbReference>
<dbReference type="GO" id="GO:0016036">
    <property type="term" value="P:cellular response to phosphate starvation"/>
    <property type="evidence" value="ECO:0007669"/>
    <property type="project" value="TreeGrafter"/>
</dbReference>
<dbReference type="Gene3D" id="3.30.450.20">
    <property type="entry name" value="PAS domain"/>
    <property type="match status" value="1"/>
</dbReference>
<name>A0A239U1N4_9FIRM</name>
<dbReference type="CDD" id="cd00082">
    <property type="entry name" value="HisKA"/>
    <property type="match status" value="1"/>
</dbReference>
<gene>
    <name evidence="11" type="primary">phoR_1</name>
    <name evidence="11" type="ORF">SAMEA4364220_01694</name>
</gene>
<organism evidence="11 12">
    <name type="scientific">Megamonas hypermegale</name>
    <dbReference type="NCBI Taxonomy" id="158847"/>
    <lineage>
        <taxon>Bacteria</taxon>
        <taxon>Bacillati</taxon>
        <taxon>Bacillota</taxon>
        <taxon>Negativicutes</taxon>
        <taxon>Selenomonadales</taxon>
        <taxon>Selenomonadaceae</taxon>
        <taxon>Megamonas</taxon>
    </lineage>
</organism>
<evidence type="ECO:0000256" key="8">
    <source>
        <dbReference type="ARBA" id="ARBA00023136"/>
    </source>
</evidence>
<evidence type="ECO:0000256" key="5">
    <source>
        <dbReference type="ARBA" id="ARBA00022679"/>
    </source>
</evidence>
<dbReference type="RefSeq" id="WP_051177615.1">
    <property type="nucleotide sequence ID" value="NZ_CALXYH010000016.1"/>
</dbReference>
<evidence type="ECO:0000256" key="9">
    <source>
        <dbReference type="SAM" id="Phobius"/>
    </source>
</evidence>
<dbReference type="InterPro" id="IPR036097">
    <property type="entry name" value="HisK_dim/P_sf"/>
</dbReference>
<dbReference type="FunFam" id="1.10.287.130:FF:000001">
    <property type="entry name" value="Two-component sensor histidine kinase"/>
    <property type="match status" value="1"/>
</dbReference>
<dbReference type="Pfam" id="PF00512">
    <property type="entry name" value="HisKA"/>
    <property type="match status" value="1"/>
</dbReference>
<dbReference type="CDD" id="cd00075">
    <property type="entry name" value="HATPase"/>
    <property type="match status" value="1"/>
</dbReference>
<dbReference type="PANTHER" id="PTHR45453">
    <property type="entry name" value="PHOSPHATE REGULON SENSOR PROTEIN PHOR"/>
    <property type="match status" value="1"/>
</dbReference>
<evidence type="ECO:0000256" key="3">
    <source>
        <dbReference type="ARBA" id="ARBA00012438"/>
    </source>
</evidence>
<keyword evidence="6" id="KW-0418">Kinase</keyword>
<dbReference type="SUPFAM" id="SSF47384">
    <property type="entry name" value="Homodimeric domain of signal transducing histidine kinase"/>
    <property type="match status" value="1"/>
</dbReference>
<dbReference type="SUPFAM" id="SSF55785">
    <property type="entry name" value="PYP-like sensor domain (PAS domain)"/>
    <property type="match status" value="1"/>
</dbReference>
<dbReference type="InterPro" id="IPR003661">
    <property type="entry name" value="HisK_dim/P_dom"/>
</dbReference>
<dbReference type="GO" id="GO:0000155">
    <property type="term" value="F:phosphorelay sensor kinase activity"/>
    <property type="evidence" value="ECO:0007669"/>
    <property type="project" value="InterPro"/>
</dbReference>
<dbReference type="EMBL" id="LT906446">
    <property type="protein sequence ID" value="SNV02883.1"/>
    <property type="molecule type" value="Genomic_DNA"/>
</dbReference>
<dbReference type="InterPro" id="IPR050351">
    <property type="entry name" value="BphY/WalK/GraS-like"/>
</dbReference>
<dbReference type="AlphaFoldDB" id="A0A239U1N4"/>
<accession>A0A239U1N4</accession>
<proteinExistence type="predicted"/>
<dbReference type="InterPro" id="IPR036890">
    <property type="entry name" value="HATPase_C_sf"/>
</dbReference>
<feature type="domain" description="Histidine kinase" evidence="10">
    <location>
        <begin position="343"/>
        <end position="560"/>
    </location>
</feature>
<comment type="subcellular location">
    <subcellularLocation>
        <location evidence="2">Membrane</location>
    </subcellularLocation>
</comment>
<dbReference type="InterPro" id="IPR004358">
    <property type="entry name" value="Sig_transdc_His_kin-like_C"/>
</dbReference>
<dbReference type="Pfam" id="PF02518">
    <property type="entry name" value="HATPase_c"/>
    <property type="match status" value="1"/>
</dbReference>
<keyword evidence="9" id="KW-0812">Transmembrane</keyword>
<reference evidence="11 12" key="1">
    <citation type="submission" date="2017-06" db="EMBL/GenBank/DDBJ databases">
        <authorList>
            <consortium name="Pathogen Informatics"/>
        </authorList>
    </citation>
    <scope>NUCLEOTIDE SEQUENCE [LARGE SCALE GENOMIC DNA]</scope>
    <source>
        <strain evidence="11 12">NCTC10570</strain>
    </source>
</reference>
<evidence type="ECO:0000256" key="2">
    <source>
        <dbReference type="ARBA" id="ARBA00004370"/>
    </source>
</evidence>
<feature type="transmembrane region" description="Helical" evidence="9">
    <location>
        <begin position="152"/>
        <end position="172"/>
    </location>
</feature>
<protein>
    <recommendedName>
        <fullName evidence="3">histidine kinase</fullName>
        <ecNumber evidence="3">2.7.13.3</ecNumber>
    </recommendedName>
</protein>
<dbReference type="SMART" id="SM00388">
    <property type="entry name" value="HisKA"/>
    <property type="match status" value="1"/>
</dbReference>
<dbReference type="GO" id="GO:0005886">
    <property type="term" value="C:plasma membrane"/>
    <property type="evidence" value="ECO:0007669"/>
    <property type="project" value="TreeGrafter"/>
</dbReference>
<keyword evidence="7" id="KW-0902">Two-component regulatory system</keyword>
<dbReference type="PANTHER" id="PTHR45453:SF1">
    <property type="entry name" value="PHOSPHATE REGULON SENSOR PROTEIN PHOR"/>
    <property type="match status" value="1"/>
</dbReference>
<evidence type="ECO:0000256" key="4">
    <source>
        <dbReference type="ARBA" id="ARBA00022553"/>
    </source>
</evidence>
<keyword evidence="9" id="KW-1133">Transmembrane helix</keyword>
<keyword evidence="5 11" id="KW-0808">Transferase</keyword>
<dbReference type="Pfam" id="PF13426">
    <property type="entry name" value="PAS_9"/>
    <property type="match status" value="1"/>
</dbReference>
<dbReference type="SUPFAM" id="SSF55874">
    <property type="entry name" value="ATPase domain of HSP90 chaperone/DNA topoisomerase II/histidine kinase"/>
    <property type="match status" value="1"/>
</dbReference>
<dbReference type="GO" id="GO:0004721">
    <property type="term" value="F:phosphoprotein phosphatase activity"/>
    <property type="evidence" value="ECO:0007669"/>
    <property type="project" value="TreeGrafter"/>
</dbReference>
<dbReference type="EC" id="2.7.13.3" evidence="3"/>
<evidence type="ECO:0000259" key="10">
    <source>
        <dbReference type="PROSITE" id="PS50109"/>
    </source>
</evidence>
<keyword evidence="4" id="KW-0597">Phosphoprotein</keyword>
<dbReference type="Proteomes" id="UP000215383">
    <property type="component" value="Chromosome 1"/>
</dbReference>
<dbReference type="PROSITE" id="PS50109">
    <property type="entry name" value="HIS_KIN"/>
    <property type="match status" value="1"/>
</dbReference>